<name>G2XEQ8_VERDV</name>
<reference evidence="1 2" key="1">
    <citation type="submission" date="2008-03" db="EMBL/GenBank/DDBJ databases">
        <title>The Genome Sequence of Verticillium dahliae VdLs.17.</title>
        <authorList>
            <consortium name="The Broad Institute Genome Sequencing Platform"/>
            <person name="Ma L.-J.J."/>
            <person name="Klosterman S.J."/>
            <person name="Subbarao K."/>
            <person name="Dobinson K."/>
            <person name="Veronese P."/>
            <person name="Kang S."/>
            <person name="Gold S.E."/>
            <person name="Young S."/>
            <person name="Jaffe D."/>
            <person name="Gnerre S."/>
            <person name="Berlin A."/>
            <person name="Heiman D."/>
            <person name="Hepburn T."/>
            <person name="Sykes S."/>
            <person name="Alvarado L."/>
            <person name="Kodira C.D."/>
            <person name="Lander E."/>
            <person name="Galagan J."/>
            <person name="Nusbaum C."/>
            <person name="Birren B."/>
        </authorList>
    </citation>
    <scope>NUCLEOTIDE SEQUENCE [LARGE SCALE GENOMIC DNA]</scope>
    <source>
        <strain evidence="2">VdLs.17 / ATCC MYA-4575 / FGSC 10137</strain>
    </source>
</reference>
<dbReference type="RefSeq" id="XP_009651247.1">
    <property type="nucleotide sequence ID" value="XM_009652952.1"/>
</dbReference>
<protein>
    <submittedName>
        <fullName evidence="1">Uncharacterized protein</fullName>
    </submittedName>
</protein>
<organism evidence="1 2">
    <name type="scientific">Verticillium dahliae (strain VdLs.17 / ATCC MYA-4575 / FGSC 10137)</name>
    <name type="common">Verticillium wilt</name>
    <dbReference type="NCBI Taxonomy" id="498257"/>
    <lineage>
        <taxon>Eukaryota</taxon>
        <taxon>Fungi</taxon>
        <taxon>Dikarya</taxon>
        <taxon>Ascomycota</taxon>
        <taxon>Pezizomycotina</taxon>
        <taxon>Sordariomycetes</taxon>
        <taxon>Hypocreomycetidae</taxon>
        <taxon>Glomerellales</taxon>
        <taxon>Plectosphaerellaceae</taxon>
        <taxon>Verticillium</taxon>
    </lineage>
</organism>
<dbReference type="AlphaFoldDB" id="G2XEQ8"/>
<gene>
    <name evidence="1" type="ORF">VDAG_08643</name>
</gene>
<dbReference type="HOGENOM" id="CLU_2428738_0_0_1"/>
<evidence type="ECO:0000313" key="1">
    <source>
        <dbReference type="EMBL" id="EGY18309.1"/>
    </source>
</evidence>
<dbReference type="InParanoid" id="G2XEQ8"/>
<dbReference type="Proteomes" id="UP000001611">
    <property type="component" value="Chromosome 2"/>
</dbReference>
<evidence type="ECO:0000313" key="2">
    <source>
        <dbReference type="Proteomes" id="UP000001611"/>
    </source>
</evidence>
<accession>G2XEQ8</accession>
<keyword evidence="2" id="KW-1185">Reference proteome</keyword>
<proteinExistence type="predicted"/>
<sequence>MVPVLNIESCSRTAAPQSFELTSFTLYACGGNRQRRTSNEVYANFTRSDRTLYFEIRGEDMVPVKIHKILFFRTQQLSQTRASPDDPKTKE</sequence>
<dbReference type="KEGG" id="vda:VDAG_08643"/>
<dbReference type="GeneID" id="20710106"/>
<dbReference type="EMBL" id="DS572715">
    <property type="protein sequence ID" value="EGY18309.1"/>
    <property type="molecule type" value="Genomic_DNA"/>
</dbReference>